<feature type="compositionally biased region" description="Basic and acidic residues" evidence="1">
    <location>
        <begin position="858"/>
        <end position="877"/>
    </location>
</feature>
<feature type="compositionally biased region" description="Polar residues" evidence="1">
    <location>
        <begin position="56"/>
        <end position="68"/>
    </location>
</feature>
<dbReference type="EMBL" id="MU859076">
    <property type="protein sequence ID" value="KAK3955398.1"/>
    <property type="molecule type" value="Genomic_DNA"/>
</dbReference>
<feature type="compositionally biased region" description="Polar residues" evidence="1">
    <location>
        <begin position="418"/>
        <end position="427"/>
    </location>
</feature>
<feature type="compositionally biased region" description="Pro residues" evidence="1">
    <location>
        <begin position="25"/>
        <end position="36"/>
    </location>
</feature>
<proteinExistence type="predicted"/>
<feature type="transmembrane region" description="Helical" evidence="2">
    <location>
        <begin position="971"/>
        <end position="995"/>
    </location>
</feature>
<feature type="transmembrane region" description="Helical" evidence="2">
    <location>
        <begin position="930"/>
        <end position="950"/>
    </location>
</feature>
<feature type="region of interest" description="Disordered" evidence="1">
    <location>
        <begin position="131"/>
        <end position="267"/>
    </location>
</feature>
<evidence type="ECO:0000313" key="3">
    <source>
        <dbReference type="EMBL" id="KAK3955398.1"/>
    </source>
</evidence>
<dbReference type="Proteomes" id="UP001303222">
    <property type="component" value="Unassembled WGS sequence"/>
</dbReference>
<name>A0AAN6SJA7_9PEZI</name>
<protein>
    <submittedName>
        <fullName evidence="3">Uncharacterized protein</fullName>
    </submittedName>
</protein>
<feature type="region of interest" description="Disordered" evidence="1">
    <location>
        <begin position="1"/>
        <end position="91"/>
    </location>
</feature>
<evidence type="ECO:0000256" key="1">
    <source>
        <dbReference type="SAM" id="MobiDB-lite"/>
    </source>
</evidence>
<accession>A0AAN6SJA7</accession>
<feature type="compositionally biased region" description="Basic and acidic residues" evidence="1">
    <location>
        <begin position="780"/>
        <end position="790"/>
    </location>
</feature>
<keyword evidence="4" id="KW-1185">Reference proteome</keyword>
<feature type="region of interest" description="Disordered" evidence="1">
    <location>
        <begin position="778"/>
        <end position="829"/>
    </location>
</feature>
<keyword evidence="2" id="KW-1133">Transmembrane helix</keyword>
<feature type="compositionally biased region" description="Polar residues" evidence="1">
    <location>
        <begin position="381"/>
        <end position="410"/>
    </location>
</feature>
<organism evidence="3 4">
    <name type="scientific">Pseudoneurospora amorphoporcata</name>
    <dbReference type="NCBI Taxonomy" id="241081"/>
    <lineage>
        <taxon>Eukaryota</taxon>
        <taxon>Fungi</taxon>
        <taxon>Dikarya</taxon>
        <taxon>Ascomycota</taxon>
        <taxon>Pezizomycotina</taxon>
        <taxon>Sordariomycetes</taxon>
        <taxon>Sordariomycetidae</taxon>
        <taxon>Sordariales</taxon>
        <taxon>Sordariaceae</taxon>
        <taxon>Pseudoneurospora</taxon>
    </lineage>
</organism>
<reference evidence="3" key="1">
    <citation type="journal article" date="2023" name="Mol. Phylogenet. Evol.">
        <title>Genome-scale phylogeny and comparative genomics of the fungal order Sordariales.</title>
        <authorList>
            <person name="Hensen N."/>
            <person name="Bonometti L."/>
            <person name="Westerberg I."/>
            <person name="Brannstrom I.O."/>
            <person name="Guillou S."/>
            <person name="Cros-Aarteil S."/>
            <person name="Calhoun S."/>
            <person name="Haridas S."/>
            <person name="Kuo A."/>
            <person name="Mondo S."/>
            <person name="Pangilinan J."/>
            <person name="Riley R."/>
            <person name="LaButti K."/>
            <person name="Andreopoulos B."/>
            <person name="Lipzen A."/>
            <person name="Chen C."/>
            <person name="Yan M."/>
            <person name="Daum C."/>
            <person name="Ng V."/>
            <person name="Clum A."/>
            <person name="Steindorff A."/>
            <person name="Ohm R.A."/>
            <person name="Martin F."/>
            <person name="Silar P."/>
            <person name="Natvig D.O."/>
            <person name="Lalanne C."/>
            <person name="Gautier V."/>
            <person name="Ament-Velasquez S.L."/>
            <person name="Kruys A."/>
            <person name="Hutchinson M.I."/>
            <person name="Powell A.J."/>
            <person name="Barry K."/>
            <person name="Miller A.N."/>
            <person name="Grigoriev I.V."/>
            <person name="Debuchy R."/>
            <person name="Gladieux P."/>
            <person name="Hiltunen Thoren M."/>
            <person name="Johannesson H."/>
        </authorList>
    </citation>
    <scope>NUCLEOTIDE SEQUENCE</scope>
    <source>
        <strain evidence="3">CBS 626.80</strain>
    </source>
</reference>
<feature type="region of interest" description="Disordered" evidence="1">
    <location>
        <begin position="857"/>
        <end position="887"/>
    </location>
</feature>
<feature type="compositionally biased region" description="Basic and acidic residues" evidence="1">
    <location>
        <begin position="215"/>
        <end position="230"/>
    </location>
</feature>
<dbReference type="AlphaFoldDB" id="A0AAN6SJA7"/>
<gene>
    <name evidence="3" type="ORF">QBC32DRAFT_367739</name>
</gene>
<feature type="compositionally biased region" description="Low complexity" evidence="1">
    <location>
        <begin position="639"/>
        <end position="654"/>
    </location>
</feature>
<feature type="compositionally biased region" description="Basic and acidic residues" evidence="1">
    <location>
        <begin position="362"/>
        <end position="375"/>
    </location>
</feature>
<keyword evidence="2" id="KW-0812">Transmembrane</keyword>
<comment type="caution">
    <text evidence="3">The sequence shown here is derived from an EMBL/GenBank/DDBJ whole genome shotgun (WGS) entry which is preliminary data.</text>
</comment>
<feature type="region of interest" description="Disordered" evidence="1">
    <location>
        <begin position="599"/>
        <end position="696"/>
    </location>
</feature>
<feature type="compositionally biased region" description="Polar residues" evidence="1">
    <location>
        <begin position="131"/>
        <end position="148"/>
    </location>
</feature>
<sequence length="1018" mass="109743">MTSHHSHSSHSCQPPPLGLDGATPWPGPIYRQPPVPAAEVWQPTSIPCEDRDANGRRTSYSKPGNTSKPYPPAPTRKASSVKSSGSSSSRKNIAASFKGFFHSLRPSNCPEQGFTLRHHDHQRQTIDQVLTGKSASNVMQPRTTNVQNPFRPRRKSDGSDQPEIRHHTPSTPDTIVSEAWNIPVKLPRKASSGTGKSRVRAAPLPARKITSSLDTRSDEDPDATHHRDDDAISSLDGTWANLRGRRAKSGSIPTFSMPSRKPVPNQNRSSLPIPFPAHTSIVNPHNFMPSVMPGFNKARSLFLAKQESRRQRRILREAGDYLGVTGANPYTGMLDNITPRTSIDMTEFRRVSPRSSPNGSPRYEKKGHGAGERTSPRQRSKLGQQAEQWSSVASPNLSPIVQSQSPSNKSVEPAQAGESATASHTSKSFLGMGTAVMVRSGESPASATSYPSRARSLRSHFHPLIPQRLSPGPTDTGPVQCQTGIKKSFSRIPVPDRRPIPRKMLPGTPMAPVPSSGEITYPHLDLANLSPARQWANMLMEDLGGLERSIRDSTREAKAWANSVAQDISCLGQALHLPQPQSACTPTITITGCESSARRQLPSAIKETCPEEPEAKAPRKARKASGTSGVKKVQKTTESVTISSSHQTSSLSSSAIPKNDSLTPLDSPPSTQPNVSPKPARPGLHPHHSWTASLTADRVAEMMAEDVPDRMMRKTMRKEPEIRDVTKGKRLSPLRSIYTRRPSLAKSKSWSSNPGSADIKAFTRAMAQGAARAAFVQHPGDQRTGSEEKPAWASGADLASRSQHRQHGRQEAATGRATTGDPGAGVEATAAGKSAMEAEMGTGPVTSLPAQIKKCHKLKDSADHGSGDMDGRSRSQEMSKASEAQTCQGDGAAASDDLYRLFPGLALPVRYLGAAGSVGQGFEVPVGVRIVVSVVVTFVGQFVCAYWAFVRPVFHLDSPLHKRYARGQATLGDVVVYIFALLFVFLAGAAVVWMIRGTVLVCRLCRAIIGGLAMLAGL</sequence>
<feature type="compositionally biased region" description="Polar residues" evidence="1">
    <location>
        <begin position="878"/>
        <end position="887"/>
    </location>
</feature>
<feature type="region of interest" description="Disordered" evidence="1">
    <location>
        <begin position="344"/>
        <end position="427"/>
    </location>
</feature>
<feature type="compositionally biased region" description="Basic and acidic residues" evidence="1">
    <location>
        <begin position="155"/>
        <end position="166"/>
    </location>
</feature>
<evidence type="ECO:0000313" key="4">
    <source>
        <dbReference type="Proteomes" id="UP001303222"/>
    </source>
</evidence>
<evidence type="ECO:0000256" key="2">
    <source>
        <dbReference type="SAM" id="Phobius"/>
    </source>
</evidence>
<keyword evidence="2" id="KW-0472">Membrane</keyword>
<feature type="compositionally biased region" description="Low complexity" evidence="1">
    <location>
        <begin position="77"/>
        <end position="91"/>
    </location>
</feature>
<reference evidence="3" key="2">
    <citation type="submission" date="2023-06" db="EMBL/GenBank/DDBJ databases">
        <authorList>
            <consortium name="Lawrence Berkeley National Laboratory"/>
            <person name="Mondo S.J."/>
            <person name="Hensen N."/>
            <person name="Bonometti L."/>
            <person name="Westerberg I."/>
            <person name="Brannstrom I.O."/>
            <person name="Guillou S."/>
            <person name="Cros-Aarteil S."/>
            <person name="Calhoun S."/>
            <person name="Haridas S."/>
            <person name="Kuo A."/>
            <person name="Pangilinan J."/>
            <person name="Riley R."/>
            <person name="Labutti K."/>
            <person name="Andreopoulos B."/>
            <person name="Lipzen A."/>
            <person name="Chen C."/>
            <person name="Yanf M."/>
            <person name="Daum C."/>
            <person name="Ng V."/>
            <person name="Clum A."/>
            <person name="Steindorff A."/>
            <person name="Ohm R."/>
            <person name="Martin F."/>
            <person name="Silar P."/>
            <person name="Natvig D."/>
            <person name="Lalanne C."/>
            <person name="Gautier V."/>
            <person name="Ament-Velasquez S.L."/>
            <person name="Kruys A."/>
            <person name="Hutchinson M.I."/>
            <person name="Powell A.J."/>
            <person name="Barry K."/>
            <person name="Miller A.N."/>
            <person name="Grigoriev I.V."/>
            <person name="Debuchy R."/>
            <person name="Gladieux P."/>
            <person name="Thoren M.H."/>
            <person name="Johannesson H."/>
        </authorList>
    </citation>
    <scope>NUCLEOTIDE SEQUENCE</scope>
    <source>
        <strain evidence="3">CBS 626.80</strain>
    </source>
</reference>